<dbReference type="SUPFAM" id="SSF48695">
    <property type="entry name" value="Multiheme cytochromes"/>
    <property type="match status" value="1"/>
</dbReference>
<keyword evidence="7" id="KW-0408">Iron</keyword>
<dbReference type="Gene3D" id="3.90.10.10">
    <property type="entry name" value="Cytochrome C3"/>
    <property type="match status" value="1"/>
</dbReference>
<dbReference type="GO" id="GO:0030313">
    <property type="term" value="C:cell envelope"/>
    <property type="evidence" value="ECO:0007669"/>
    <property type="project" value="UniProtKB-SubCell"/>
</dbReference>
<keyword evidence="12" id="KW-1185">Reference proteome</keyword>
<evidence type="ECO:0000256" key="3">
    <source>
        <dbReference type="ARBA" id="ARBA00022448"/>
    </source>
</evidence>
<reference evidence="11 12" key="1">
    <citation type="submission" date="2014-04" db="EMBL/GenBank/DDBJ databases">
        <title>The Genome Sequence of Thermoanaerobaculum aquaticum MP-01, The First Cultivated Group 23 Acidobacterium.</title>
        <authorList>
            <person name="Stamps B.W."/>
            <person name="Losey N.A."/>
            <person name="Lawson P.A."/>
            <person name="Stevenson B.S."/>
        </authorList>
    </citation>
    <scope>NUCLEOTIDE SEQUENCE [LARGE SCALE GENOMIC DNA]</scope>
    <source>
        <strain evidence="11 12">MP-01</strain>
    </source>
</reference>
<evidence type="ECO:0000256" key="5">
    <source>
        <dbReference type="ARBA" id="ARBA00022723"/>
    </source>
</evidence>
<feature type="signal peptide" evidence="9">
    <location>
        <begin position="1"/>
        <end position="20"/>
    </location>
</feature>
<protein>
    <recommendedName>
        <fullName evidence="10">Tetrahaem cytochrome domain-containing protein</fullName>
    </recommendedName>
</protein>
<dbReference type="InterPro" id="IPR012286">
    <property type="entry name" value="Tetrahaem_cytochrome"/>
</dbReference>
<keyword evidence="4" id="KW-0349">Heme</keyword>
<comment type="subcellular location">
    <subcellularLocation>
        <location evidence="2">Cell envelope</location>
    </subcellularLocation>
</comment>
<evidence type="ECO:0000256" key="4">
    <source>
        <dbReference type="ARBA" id="ARBA00022617"/>
    </source>
</evidence>
<evidence type="ECO:0000256" key="6">
    <source>
        <dbReference type="ARBA" id="ARBA00022982"/>
    </source>
</evidence>
<dbReference type="InterPro" id="IPR036280">
    <property type="entry name" value="Multihaem_cyt_sf"/>
</dbReference>
<dbReference type="EMBL" id="JMFG01000008">
    <property type="protein sequence ID" value="KDA54395.1"/>
    <property type="molecule type" value="Genomic_DNA"/>
</dbReference>
<keyword evidence="3" id="KW-0813">Transport</keyword>
<evidence type="ECO:0000259" key="10">
    <source>
        <dbReference type="Pfam" id="PF14537"/>
    </source>
</evidence>
<feature type="domain" description="Tetrahaem cytochrome" evidence="10">
    <location>
        <begin position="129"/>
        <end position="220"/>
    </location>
</feature>
<dbReference type="RefSeq" id="WP_053334845.1">
    <property type="nucleotide sequence ID" value="NZ_JMFG01000008.1"/>
</dbReference>
<organism evidence="11 12">
    <name type="scientific">Thermoanaerobaculum aquaticum</name>
    <dbReference type="NCBI Taxonomy" id="1312852"/>
    <lineage>
        <taxon>Bacteria</taxon>
        <taxon>Pseudomonadati</taxon>
        <taxon>Acidobacteriota</taxon>
        <taxon>Thermoanaerobaculia</taxon>
        <taxon>Thermoanaerobaculales</taxon>
        <taxon>Thermoanaerobaculaceae</taxon>
        <taxon>Thermoanaerobaculum</taxon>
    </lineage>
</organism>
<keyword evidence="8" id="KW-0812">Transmembrane</keyword>
<dbReference type="AlphaFoldDB" id="A0A062Y0Y3"/>
<evidence type="ECO:0000313" key="12">
    <source>
        <dbReference type="Proteomes" id="UP000027284"/>
    </source>
</evidence>
<gene>
    <name evidence="11" type="ORF">EG19_11815</name>
</gene>
<keyword evidence="5" id="KW-0479">Metal-binding</keyword>
<evidence type="ECO:0000256" key="2">
    <source>
        <dbReference type="ARBA" id="ARBA00004196"/>
    </source>
</evidence>
<accession>A0A062Y0Y3</accession>
<keyword evidence="8" id="KW-1133">Transmembrane helix</keyword>
<dbReference type="STRING" id="1312852.EG19_11815"/>
<dbReference type="Proteomes" id="UP000027284">
    <property type="component" value="Unassembled WGS sequence"/>
</dbReference>
<evidence type="ECO:0000256" key="7">
    <source>
        <dbReference type="ARBA" id="ARBA00023004"/>
    </source>
</evidence>
<evidence type="ECO:0000256" key="9">
    <source>
        <dbReference type="SAM" id="SignalP"/>
    </source>
</evidence>
<comment type="cofactor">
    <cofactor evidence="1">
        <name>heme c</name>
        <dbReference type="ChEBI" id="CHEBI:61717"/>
    </cofactor>
</comment>
<keyword evidence="6" id="KW-0249">Electron transport</keyword>
<dbReference type="Pfam" id="PF14537">
    <property type="entry name" value="Cytochrom_c3_2"/>
    <property type="match status" value="1"/>
</dbReference>
<evidence type="ECO:0000256" key="8">
    <source>
        <dbReference type="SAM" id="Phobius"/>
    </source>
</evidence>
<evidence type="ECO:0000313" key="11">
    <source>
        <dbReference type="EMBL" id="KDA54395.1"/>
    </source>
</evidence>
<evidence type="ECO:0000256" key="1">
    <source>
        <dbReference type="ARBA" id="ARBA00001926"/>
    </source>
</evidence>
<proteinExistence type="predicted"/>
<comment type="caution">
    <text evidence="11">The sequence shown here is derived from an EMBL/GenBank/DDBJ whole genome shotgun (WGS) entry which is preliminary data.</text>
</comment>
<keyword evidence="9" id="KW-0732">Signal</keyword>
<sequence length="353" mass="38959">MRRWVGWWMLGCALAVAAGAQQTGSEVRQCSICHGRREFKKVQPDGSVRALFVDERELAQSVHAKWHCLDCHADITAIPHPPRLEKVRCQRCHFPGNPVGAPEDVNYQGYVESVHGRLQRAGNPKAPLCQDCHGSHDVQKAKAPNSKVYKSHVPLTCGRCHEGVLDVYRRSVHGQALLLKQNLDAPSCTDCHGEHQILPKKEKASEISASHIPETCGRCHGSLEFNRKYEIPVNPVKTFKHSFHGIANELGSVKVANCASCHTSHAVLPPSDPASSVNPENIPKTCGKAGCHPGANVNYARGRFHIDPSQRDAGVVYWVALFFKYLTAGTLAALFLHILLDLRAKLRKRTAHD</sequence>
<dbReference type="OrthoDB" id="9814800at2"/>
<dbReference type="Gene3D" id="1.10.1130.10">
    <property type="entry name" value="Flavocytochrome C3, Chain A"/>
    <property type="match status" value="1"/>
</dbReference>
<feature type="chain" id="PRO_5001620894" description="Tetrahaem cytochrome domain-containing protein" evidence="9">
    <location>
        <begin position="21"/>
        <end position="353"/>
    </location>
</feature>
<feature type="transmembrane region" description="Helical" evidence="8">
    <location>
        <begin position="315"/>
        <end position="340"/>
    </location>
</feature>
<dbReference type="GO" id="GO:0046872">
    <property type="term" value="F:metal ion binding"/>
    <property type="evidence" value="ECO:0007669"/>
    <property type="project" value="UniProtKB-KW"/>
</dbReference>
<keyword evidence="8" id="KW-0472">Membrane</keyword>
<name>A0A062Y0Y3_9BACT</name>